<evidence type="ECO:0000313" key="2">
    <source>
        <dbReference type="Proteomes" id="UP000765509"/>
    </source>
</evidence>
<dbReference type="Proteomes" id="UP000765509">
    <property type="component" value="Unassembled WGS sequence"/>
</dbReference>
<proteinExistence type="predicted"/>
<sequence>MNSVLDHQEEFANLAIRIFAHNFAALPHLMLPGRLKQGPPIIHKPLHYSAAKLVPVQKKSPKIRKKKAEGNITPAAGNIGVFIVAKLKRPNISCSSAPGAVRRGESYSRN</sequence>
<gene>
    <name evidence="1" type="ORF">O181_020174</name>
</gene>
<evidence type="ECO:0000313" key="1">
    <source>
        <dbReference type="EMBL" id="MBW0480459.1"/>
    </source>
</evidence>
<accession>A0A9Q3GVF7</accession>
<name>A0A9Q3GVF7_9BASI</name>
<reference evidence="1" key="1">
    <citation type="submission" date="2021-03" db="EMBL/GenBank/DDBJ databases">
        <title>Draft genome sequence of rust myrtle Austropuccinia psidii MF-1, a brazilian biotype.</title>
        <authorList>
            <person name="Quecine M.C."/>
            <person name="Pachon D.M.R."/>
            <person name="Bonatelli M.L."/>
            <person name="Correr F.H."/>
            <person name="Franceschini L.M."/>
            <person name="Leite T.F."/>
            <person name="Margarido G.R.A."/>
            <person name="Almeida C.A."/>
            <person name="Ferrarezi J.A."/>
            <person name="Labate C.A."/>
        </authorList>
    </citation>
    <scope>NUCLEOTIDE SEQUENCE</scope>
    <source>
        <strain evidence="1">MF-1</strain>
    </source>
</reference>
<protein>
    <submittedName>
        <fullName evidence="1">Uncharacterized protein</fullName>
    </submittedName>
</protein>
<organism evidence="1 2">
    <name type="scientific">Austropuccinia psidii MF-1</name>
    <dbReference type="NCBI Taxonomy" id="1389203"/>
    <lineage>
        <taxon>Eukaryota</taxon>
        <taxon>Fungi</taxon>
        <taxon>Dikarya</taxon>
        <taxon>Basidiomycota</taxon>
        <taxon>Pucciniomycotina</taxon>
        <taxon>Pucciniomycetes</taxon>
        <taxon>Pucciniales</taxon>
        <taxon>Sphaerophragmiaceae</taxon>
        <taxon>Austropuccinia</taxon>
    </lineage>
</organism>
<keyword evidence="2" id="KW-1185">Reference proteome</keyword>
<dbReference type="AlphaFoldDB" id="A0A9Q3GVF7"/>
<comment type="caution">
    <text evidence="1">The sequence shown here is derived from an EMBL/GenBank/DDBJ whole genome shotgun (WGS) entry which is preliminary data.</text>
</comment>
<dbReference type="EMBL" id="AVOT02005979">
    <property type="protein sequence ID" value="MBW0480459.1"/>
    <property type="molecule type" value="Genomic_DNA"/>
</dbReference>